<dbReference type="EMBL" id="CP036279">
    <property type="protein sequence ID" value="QDU63022.1"/>
    <property type="molecule type" value="Genomic_DNA"/>
</dbReference>
<evidence type="ECO:0000256" key="2">
    <source>
        <dbReference type="ARBA" id="ARBA00009773"/>
    </source>
</evidence>
<evidence type="ECO:0000256" key="1">
    <source>
        <dbReference type="ARBA" id="ARBA00004141"/>
    </source>
</evidence>
<keyword evidence="3 6" id="KW-0812">Transmembrane</keyword>
<feature type="transmembrane region" description="Helical" evidence="6">
    <location>
        <begin position="487"/>
        <end position="509"/>
    </location>
</feature>
<accession>A0A518B7U4</accession>
<feature type="transmembrane region" description="Helical" evidence="6">
    <location>
        <begin position="75"/>
        <end position="99"/>
    </location>
</feature>
<feature type="transmembrane region" description="Helical" evidence="6">
    <location>
        <begin position="26"/>
        <end position="55"/>
    </location>
</feature>
<feature type="transmembrane region" description="Helical" evidence="6">
    <location>
        <begin position="559"/>
        <end position="587"/>
    </location>
</feature>
<keyword evidence="8" id="KW-1185">Reference proteome</keyword>
<feature type="transmembrane region" description="Helical" evidence="6">
    <location>
        <begin position="521"/>
        <end position="539"/>
    </location>
</feature>
<evidence type="ECO:0000313" key="7">
    <source>
        <dbReference type="EMBL" id="QDU63022.1"/>
    </source>
</evidence>
<comment type="subcellular location">
    <subcellularLocation>
        <location evidence="1">Membrane</location>
        <topology evidence="1">Multi-pass membrane protein</topology>
    </subcellularLocation>
</comment>
<dbReference type="Proteomes" id="UP000317093">
    <property type="component" value="Chromosome"/>
</dbReference>
<dbReference type="GO" id="GO:0055085">
    <property type="term" value="P:transmembrane transport"/>
    <property type="evidence" value="ECO:0007669"/>
    <property type="project" value="TreeGrafter"/>
</dbReference>
<name>A0A518B7U4_9BACT</name>
<dbReference type="AlphaFoldDB" id="A0A518B7U4"/>
<feature type="transmembrane region" description="Helical" evidence="6">
    <location>
        <begin position="398"/>
        <end position="421"/>
    </location>
</feature>
<evidence type="ECO:0000256" key="5">
    <source>
        <dbReference type="ARBA" id="ARBA00023136"/>
    </source>
</evidence>
<dbReference type="RefSeq" id="WP_145260167.1">
    <property type="nucleotide sequence ID" value="NZ_CP036279.1"/>
</dbReference>
<proteinExistence type="inferred from homology"/>
<gene>
    <name evidence="7" type="ORF">Pan216_38960</name>
</gene>
<dbReference type="KEGG" id="knv:Pan216_38960"/>
<dbReference type="PANTHER" id="PTHR21716">
    <property type="entry name" value="TRANSMEMBRANE PROTEIN"/>
    <property type="match status" value="1"/>
</dbReference>
<protein>
    <recommendedName>
        <fullName evidence="9">Pheromone autoinducer 2 transporter</fullName>
    </recommendedName>
</protein>
<evidence type="ECO:0000256" key="4">
    <source>
        <dbReference type="ARBA" id="ARBA00022989"/>
    </source>
</evidence>
<dbReference type="GO" id="GO:0016020">
    <property type="term" value="C:membrane"/>
    <property type="evidence" value="ECO:0007669"/>
    <property type="project" value="UniProtKB-SubCell"/>
</dbReference>
<dbReference type="Pfam" id="PF01594">
    <property type="entry name" value="AI-2E_transport"/>
    <property type="match status" value="1"/>
</dbReference>
<dbReference type="PANTHER" id="PTHR21716:SF62">
    <property type="entry name" value="TRANSPORT PROTEIN YDBI-RELATED"/>
    <property type="match status" value="1"/>
</dbReference>
<feature type="transmembrane region" description="Helical" evidence="6">
    <location>
        <begin position="464"/>
        <end position="481"/>
    </location>
</feature>
<dbReference type="InterPro" id="IPR002549">
    <property type="entry name" value="AI-2E-like"/>
</dbReference>
<reference evidence="7 8" key="1">
    <citation type="submission" date="2019-02" db="EMBL/GenBank/DDBJ databases">
        <title>Deep-cultivation of Planctomycetes and their phenomic and genomic characterization uncovers novel biology.</title>
        <authorList>
            <person name="Wiegand S."/>
            <person name="Jogler M."/>
            <person name="Boedeker C."/>
            <person name="Pinto D."/>
            <person name="Vollmers J."/>
            <person name="Rivas-Marin E."/>
            <person name="Kohn T."/>
            <person name="Peeters S.H."/>
            <person name="Heuer A."/>
            <person name="Rast P."/>
            <person name="Oberbeckmann S."/>
            <person name="Bunk B."/>
            <person name="Jeske O."/>
            <person name="Meyerdierks A."/>
            <person name="Storesund J.E."/>
            <person name="Kallscheuer N."/>
            <person name="Luecker S."/>
            <person name="Lage O.M."/>
            <person name="Pohl T."/>
            <person name="Merkel B.J."/>
            <person name="Hornburger P."/>
            <person name="Mueller R.-W."/>
            <person name="Bruemmer F."/>
            <person name="Labrenz M."/>
            <person name="Spormann A.M."/>
            <person name="Op den Camp H."/>
            <person name="Overmann J."/>
            <person name="Amann R."/>
            <person name="Jetten M.S.M."/>
            <person name="Mascher T."/>
            <person name="Medema M.H."/>
            <person name="Devos D.P."/>
            <person name="Kaster A.-K."/>
            <person name="Ovreas L."/>
            <person name="Rohde M."/>
            <person name="Galperin M.Y."/>
            <person name="Jogler C."/>
        </authorList>
    </citation>
    <scope>NUCLEOTIDE SEQUENCE [LARGE SCALE GENOMIC DNA]</scope>
    <source>
        <strain evidence="7 8">Pan216</strain>
    </source>
</reference>
<dbReference type="OrthoDB" id="9772136at2"/>
<keyword evidence="5 6" id="KW-0472">Membrane</keyword>
<evidence type="ECO:0000313" key="8">
    <source>
        <dbReference type="Proteomes" id="UP000317093"/>
    </source>
</evidence>
<organism evidence="7 8">
    <name type="scientific">Kolteria novifilia</name>
    <dbReference type="NCBI Taxonomy" id="2527975"/>
    <lineage>
        <taxon>Bacteria</taxon>
        <taxon>Pseudomonadati</taxon>
        <taxon>Planctomycetota</taxon>
        <taxon>Planctomycetia</taxon>
        <taxon>Kolteriales</taxon>
        <taxon>Kolteriaceae</taxon>
        <taxon>Kolteria</taxon>
    </lineage>
</organism>
<keyword evidence="4 6" id="KW-1133">Transmembrane helix</keyword>
<evidence type="ECO:0000256" key="6">
    <source>
        <dbReference type="SAM" id="Phobius"/>
    </source>
</evidence>
<comment type="similarity">
    <text evidence="2">Belongs to the autoinducer-2 exporter (AI-2E) (TC 2.A.86) family.</text>
</comment>
<sequence length="612" mass="68472">MVDVGATSEQAPSNTALVRRIPWDKILLWAPFFAALYVLRSLILLIFMTVLLSYFVRRLVEAMQGRLPRDVHGVWIDRLLTLAAFAIITLVLFMIGSLLGPKLYQQGQTLLIRMQQLRPEQAFDSLLSNTVGSLSFWEHYGKPGEKRYEEALAEFQKDDQLGLGAYRSFGSQLSAVQADFETTYHDATLKSLRTEMASGGKSSASFDQWLANTVAPKLLAAKRDDYLARWSDKHPERSSSPRVSPTTRDAQIEEAIAQEIKSKPDQLARWKQEWEQQTISRRMRALRSSPAYRKDFETVYEAERRQNPREFPYSFADFEKLEEAYGKGRAAFQKTFQETIADSPDARPLIEADFRQETESRLAQQWWKSNPLAISIQRYLRLDGSKLLGSLGGWSQEALQAAVVLPIELLTAIMLAFFVTLDWKNLVKSVRCLSDSSLRDFYREYAPALSIFCRLLGRTFEVQALVALANSLLSLVTLWLLGVSNLFFLVSLIFVCSLIPVVGILLASIPVTLSATLQTDGSLLLGAEAFIAIAAVQFFEGCFLNPRIVGNLLHLHPVTSVSVLTIGGFLFGVWGILLATPVTVFVIDVVVLRRSIPGITDGAGLEPTATDE</sequence>
<evidence type="ECO:0008006" key="9">
    <source>
        <dbReference type="Google" id="ProtNLM"/>
    </source>
</evidence>
<evidence type="ECO:0000256" key="3">
    <source>
        <dbReference type="ARBA" id="ARBA00022692"/>
    </source>
</evidence>